<proteinExistence type="predicted"/>
<sequence>MVIEGGEGELTGVTTPLASLRPSTASLLSVLPLVETRRPFRNQTLDLHSSIKNQGSFNRKSKLLFSFQARRKELGQHKLVDVPTKSKDNLFESSSIAHQVNITKKWLDLGALHQRPRIWWLLEV</sequence>
<dbReference type="AlphaFoldDB" id="A0AAD8P0B6"/>
<protein>
    <submittedName>
        <fullName evidence="1">Uncharacterized protein</fullName>
    </submittedName>
</protein>
<evidence type="ECO:0000313" key="1">
    <source>
        <dbReference type="EMBL" id="KAK1427414.1"/>
    </source>
</evidence>
<comment type="caution">
    <text evidence="1">The sequence shown here is derived from an EMBL/GenBank/DDBJ whole genome shotgun (WGS) entry which is preliminary data.</text>
</comment>
<organism evidence="1 2">
    <name type="scientific">Tagetes erecta</name>
    <name type="common">African marigold</name>
    <dbReference type="NCBI Taxonomy" id="13708"/>
    <lineage>
        <taxon>Eukaryota</taxon>
        <taxon>Viridiplantae</taxon>
        <taxon>Streptophyta</taxon>
        <taxon>Embryophyta</taxon>
        <taxon>Tracheophyta</taxon>
        <taxon>Spermatophyta</taxon>
        <taxon>Magnoliopsida</taxon>
        <taxon>eudicotyledons</taxon>
        <taxon>Gunneridae</taxon>
        <taxon>Pentapetalae</taxon>
        <taxon>asterids</taxon>
        <taxon>campanulids</taxon>
        <taxon>Asterales</taxon>
        <taxon>Asteraceae</taxon>
        <taxon>Asteroideae</taxon>
        <taxon>Heliantheae alliance</taxon>
        <taxon>Tageteae</taxon>
        <taxon>Tagetes</taxon>
    </lineage>
</organism>
<reference evidence="1" key="1">
    <citation type="journal article" date="2023" name="bioRxiv">
        <title>Improved chromosome-level genome assembly for marigold (Tagetes erecta).</title>
        <authorList>
            <person name="Jiang F."/>
            <person name="Yuan L."/>
            <person name="Wang S."/>
            <person name="Wang H."/>
            <person name="Xu D."/>
            <person name="Wang A."/>
            <person name="Fan W."/>
        </authorList>
    </citation>
    <scope>NUCLEOTIDE SEQUENCE</scope>
    <source>
        <strain evidence="1">WSJ</strain>
        <tissue evidence="1">Leaf</tissue>
    </source>
</reference>
<keyword evidence="2" id="KW-1185">Reference proteome</keyword>
<name>A0AAD8P0B6_TARER</name>
<evidence type="ECO:0000313" key="2">
    <source>
        <dbReference type="Proteomes" id="UP001229421"/>
    </source>
</evidence>
<gene>
    <name evidence="1" type="ORF">QVD17_16099</name>
</gene>
<accession>A0AAD8P0B6</accession>
<dbReference type="EMBL" id="JAUHHV010000004">
    <property type="protein sequence ID" value="KAK1427414.1"/>
    <property type="molecule type" value="Genomic_DNA"/>
</dbReference>
<dbReference type="Proteomes" id="UP001229421">
    <property type="component" value="Unassembled WGS sequence"/>
</dbReference>